<reference evidence="1" key="2">
    <citation type="journal article" date="2015" name="Data Brief">
        <title>Shoot transcriptome of the giant reed, Arundo donax.</title>
        <authorList>
            <person name="Barrero R.A."/>
            <person name="Guerrero F.D."/>
            <person name="Moolhuijzen P."/>
            <person name="Goolsby J.A."/>
            <person name="Tidwell J."/>
            <person name="Bellgard S.E."/>
            <person name="Bellgard M.I."/>
        </authorList>
    </citation>
    <scope>NUCLEOTIDE SEQUENCE</scope>
    <source>
        <tissue evidence="1">Shoot tissue taken approximately 20 cm above the soil surface</tissue>
    </source>
</reference>
<evidence type="ECO:0000313" key="1">
    <source>
        <dbReference type="EMBL" id="JAE24751.1"/>
    </source>
</evidence>
<reference evidence="1" key="1">
    <citation type="submission" date="2014-09" db="EMBL/GenBank/DDBJ databases">
        <authorList>
            <person name="Magalhaes I.L.F."/>
            <person name="Oliveira U."/>
            <person name="Santos F.R."/>
            <person name="Vidigal T.H.D.A."/>
            <person name="Brescovit A.D."/>
            <person name="Santos A.J."/>
        </authorList>
    </citation>
    <scope>NUCLEOTIDE SEQUENCE</scope>
    <source>
        <tissue evidence="1">Shoot tissue taken approximately 20 cm above the soil surface</tissue>
    </source>
</reference>
<dbReference type="AlphaFoldDB" id="A0A0A9GQB4"/>
<name>A0A0A9GQB4_ARUDO</name>
<protein>
    <submittedName>
        <fullName evidence="1">Uncharacterized protein</fullName>
    </submittedName>
</protein>
<organism evidence="1">
    <name type="scientific">Arundo donax</name>
    <name type="common">Giant reed</name>
    <name type="synonym">Donax arundinaceus</name>
    <dbReference type="NCBI Taxonomy" id="35708"/>
    <lineage>
        <taxon>Eukaryota</taxon>
        <taxon>Viridiplantae</taxon>
        <taxon>Streptophyta</taxon>
        <taxon>Embryophyta</taxon>
        <taxon>Tracheophyta</taxon>
        <taxon>Spermatophyta</taxon>
        <taxon>Magnoliopsida</taxon>
        <taxon>Liliopsida</taxon>
        <taxon>Poales</taxon>
        <taxon>Poaceae</taxon>
        <taxon>PACMAD clade</taxon>
        <taxon>Arundinoideae</taxon>
        <taxon>Arundineae</taxon>
        <taxon>Arundo</taxon>
    </lineage>
</organism>
<proteinExistence type="predicted"/>
<accession>A0A0A9GQB4</accession>
<dbReference type="EMBL" id="GBRH01173145">
    <property type="protein sequence ID" value="JAE24751.1"/>
    <property type="molecule type" value="Transcribed_RNA"/>
</dbReference>
<sequence length="60" mass="6832">MLGWTAPEDRATVAKMVLGNSLRRSSEHWSLISGLLGSLIQCRWYSYSLFLTTLMLRINS</sequence>